<sequence length="331" mass="37266">MQKRIIYFYDIITSAKGQSRAAGNEADFVTPPKPLSEIFEHVRDLTQGGDNILQKGYTADAESLYLADFSIDQEKVILLINRSDPKAPNSVSSDPFTKSRVVHEKPKGHGGEFSAHVIIFLPPVRGDNHYLCIFESAYGSGLNASRIKSYLAHIIRHCKKQKPSLYKTPNINGARTPRGLPLMVHHNHEVDFRGHPSDQFQKDLSDGRLSSIELVSYSQVGATWDDRGFIKERKRTVELEPSSDLIGDVMSSIRGVRNRITKQHREYKQLRIKFITAEGTQKDATISADTGELYAAEKYVKKHQLGIPLVNSNSFDNIQNYVVKKMLELIG</sequence>
<dbReference type="RefSeq" id="WP_139214667.1">
    <property type="nucleotide sequence ID" value="NZ_FNZE01000009.1"/>
</dbReference>
<evidence type="ECO:0000313" key="1">
    <source>
        <dbReference type="EMBL" id="SEJ46278.1"/>
    </source>
</evidence>
<accession>A0A1H6YYI0</accession>
<gene>
    <name evidence="1" type="ORF">SAMN05216201_10965</name>
</gene>
<dbReference type="AlphaFoldDB" id="A0A1H6YYI0"/>
<reference evidence="2" key="1">
    <citation type="submission" date="2016-10" db="EMBL/GenBank/DDBJ databases">
        <authorList>
            <person name="Varghese N."/>
            <person name="Submissions S."/>
        </authorList>
    </citation>
    <scope>NUCLEOTIDE SEQUENCE [LARGE SCALE GENOMIC DNA]</scope>
    <source>
        <strain evidence="2">LMG 25967</strain>
    </source>
</reference>
<evidence type="ECO:0000313" key="2">
    <source>
        <dbReference type="Proteomes" id="UP000242930"/>
    </source>
</evidence>
<dbReference type="EMBL" id="FNZE01000009">
    <property type="protein sequence ID" value="SEJ46278.1"/>
    <property type="molecule type" value="Genomic_DNA"/>
</dbReference>
<organism evidence="1 2">
    <name type="scientific">Pseudomonas linyingensis</name>
    <dbReference type="NCBI Taxonomy" id="915471"/>
    <lineage>
        <taxon>Bacteria</taxon>
        <taxon>Pseudomonadati</taxon>
        <taxon>Pseudomonadota</taxon>
        <taxon>Gammaproteobacteria</taxon>
        <taxon>Pseudomonadales</taxon>
        <taxon>Pseudomonadaceae</taxon>
        <taxon>Pseudomonas</taxon>
    </lineage>
</organism>
<proteinExistence type="predicted"/>
<dbReference type="OrthoDB" id="7069137at2"/>
<keyword evidence="2" id="KW-1185">Reference proteome</keyword>
<dbReference type="STRING" id="915471.SAMN05216201_10965"/>
<name>A0A1H6YYI0_9PSED</name>
<protein>
    <submittedName>
        <fullName evidence="1">Uncharacterized protein</fullName>
    </submittedName>
</protein>
<dbReference type="Proteomes" id="UP000242930">
    <property type="component" value="Unassembled WGS sequence"/>
</dbReference>